<organism evidence="1 2">
    <name type="scientific">Xenotaenia resolanae</name>
    <dbReference type="NCBI Taxonomy" id="208358"/>
    <lineage>
        <taxon>Eukaryota</taxon>
        <taxon>Metazoa</taxon>
        <taxon>Chordata</taxon>
        <taxon>Craniata</taxon>
        <taxon>Vertebrata</taxon>
        <taxon>Euteleostomi</taxon>
        <taxon>Actinopterygii</taxon>
        <taxon>Neopterygii</taxon>
        <taxon>Teleostei</taxon>
        <taxon>Neoteleostei</taxon>
        <taxon>Acanthomorphata</taxon>
        <taxon>Ovalentaria</taxon>
        <taxon>Atherinomorphae</taxon>
        <taxon>Cyprinodontiformes</taxon>
        <taxon>Goodeidae</taxon>
        <taxon>Xenotaenia</taxon>
    </lineage>
</organism>
<sequence>MSQCGPALSVRQMASHLNVEYFFVYSCKKSPNRHPSTTILNSWYEMWWYCVLQCAHIHTQICRSVGNIGLSTMPMATTCVRRNMESNPQASKCKTIALDTES</sequence>
<keyword evidence="2" id="KW-1185">Reference proteome</keyword>
<dbReference type="Proteomes" id="UP001444071">
    <property type="component" value="Unassembled WGS sequence"/>
</dbReference>
<proteinExistence type="predicted"/>
<protein>
    <submittedName>
        <fullName evidence="1">Uncharacterized protein</fullName>
    </submittedName>
</protein>
<evidence type="ECO:0000313" key="1">
    <source>
        <dbReference type="EMBL" id="MEQ2264249.1"/>
    </source>
</evidence>
<name>A0ABV0W4R8_9TELE</name>
<reference evidence="1 2" key="1">
    <citation type="submission" date="2021-06" db="EMBL/GenBank/DDBJ databases">
        <authorList>
            <person name="Palmer J.M."/>
        </authorList>
    </citation>
    <scope>NUCLEOTIDE SEQUENCE [LARGE SCALE GENOMIC DNA]</scope>
    <source>
        <strain evidence="1 2">XR_2019</strain>
        <tissue evidence="1">Muscle</tissue>
    </source>
</reference>
<accession>A0ABV0W4R8</accession>
<evidence type="ECO:0000313" key="2">
    <source>
        <dbReference type="Proteomes" id="UP001444071"/>
    </source>
</evidence>
<comment type="caution">
    <text evidence="1">The sequence shown here is derived from an EMBL/GenBank/DDBJ whole genome shotgun (WGS) entry which is preliminary data.</text>
</comment>
<dbReference type="EMBL" id="JAHRIM010030068">
    <property type="protein sequence ID" value="MEQ2264249.1"/>
    <property type="molecule type" value="Genomic_DNA"/>
</dbReference>
<gene>
    <name evidence="1" type="ORF">XENORESO_013002</name>
</gene>